<name>A0A452I947_9SAUR</name>
<evidence type="ECO:0000256" key="1">
    <source>
        <dbReference type="SAM" id="MobiDB-lite"/>
    </source>
</evidence>
<reference evidence="3" key="1">
    <citation type="journal article" date="2017" name="PLoS ONE">
        <title>The Agassiz's desert tortoise genome provides a resource for the conservation of a threatened species.</title>
        <authorList>
            <person name="Tollis M."/>
            <person name="DeNardo D.F."/>
            <person name="Cornelius J.A."/>
            <person name="Dolby G.A."/>
            <person name="Edwards T."/>
            <person name="Henen B.T."/>
            <person name="Karl A.E."/>
            <person name="Murphy R.W."/>
            <person name="Kusumi K."/>
        </authorList>
    </citation>
    <scope>NUCLEOTIDE SEQUENCE [LARGE SCALE GENOMIC DNA]</scope>
</reference>
<accession>A0A452I947</accession>
<feature type="compositionally biased region" description="Polar residues" evidence="1">
    <location>
        <begin position="1"/>
        <end position="11"/>
    </location>
</feature>
<dbReference type="AlphaFoldDB" id="A0A452I947"/>
<feature type="compositionally biased region" description="Low complexity" evidence="1">
    <location>
        <begin position="47"/>
        <end position="66"/>
    </location>
</feature>
<sequence length="113" mass="12187">SRRSHSSSLPMTYNGHPALIQPHLQPGPQSQPPPPAWDQLSIPPLPSKKAASPASNPLPLSVSPLPTWEPQPRSWPRLLGEDMGRDKGEQDPEKFGTTDLGGSKLAECSLDIP</sequence>
<evidence type="ECO:0000313" key="2">
    <source>
        <dbReference type="Ensembl" id="ENSGAGP00000024070.1"/>
    </source>
</evidence>
<feature type="compositionally biased region" description="Basic and acidic residues" evidence="1">
    <location>
        <begin position="79"/>
        <end position="96"/>
    </location>
</feature>
<reference evidence="2" key="2">
    <citation type="submission" date="2025-08" db="UniProtKB">
        <authorList>
            <consortium name="Ensembl"/>
        </authorList>
    </citation>
    <scope>IDENTIFICATION</scope>
</reference>
<evidence type="ECO:0000313" key="3">
    <source>
        <dbReference type="Proteomes" id="UP000291020"/>
    </source>
</evidence>
<reference evidence="2" key="3">
    <citation type="submission" date="2025-09" db="UniProtKB">
        <authorList>
            <consortium name="Ensembl"/>
        </authorList>
    </citation>
    <scope>IDENTIFICATION</scope>
</reference>
<proteinExistence type="predicted"/>
<dbReference type="Proteomes" id="UP000291020">
    <property type="component" value="Unassembled WGS sequence"/>
</dbReference>
<feature type="region of interest" description="Disordered" evidence="1">
    <location>
        <begin position="1"/>
        <end position="113"/>
    </location>
</feature>
<protein>
    <submittedName>
        <fullName evidence="2">Uncharacterized protein</fullName>
    </submittedName>
</protein>
<keyword evidence="3" id="KW-1185">Reference proteome</keyword>
<dbReference type="Ensembl" id="ENSGAGT00000027412.1">
    <property type="protein sequence ID" value="ENSGAGP00000024070.1"/>
    <property type="gene ID" value="ENSGAGG00000017612.1"/>
</dbReference>
<organism evidence="2 3">
    <name type="scientific">Gopherus agassizii</name>
    <name type="common">Agassiz's desert tortoise</name>
    <dbReference type="NCBI Taxonomy" id="38772"/>
    <lineage>
        <taxon>Eukaryota</taxon>
        <taxon>Metazoa</taxon>
        <taxon>Chordata</taxon>
        <taxon>Craniata</taxon>
        <taxon>Vertebrata</taxon>
        <taxon>Euteleostomi</taxon>
        <taxon>Archelosauria</taxon>
        <taxon>Testudinata</taxon>
        <taxon>Testudines</taxon>
        <taxon>Cryptodira</taxon>
        <taxon>Durocryptodira</taxon>
        <taxon>Testudinoidea</taxon>
        <taxon>Testudinidae</taxon>
        <taxon>Gopherus</taxon>
    </lineage>
</organism>